<name>A0ABN2HL24_9ACTN</name>
<evidence type="ECO:0000256" key="6">
    <source>
        <dbReference type="ARBA" id="ARBA00022801"/>
    </source>
</evidence>
<evidence type="ECO:0000256" key="4">
    <source>
        <dbReference type="ARBA" id="ARBA00022670"/>
    </source>
</evidence>
<dbReference type="SUPFAM" id="SSF52743">
    <property type="entry name" value="Subtilisin-like"/>
    <property type="match status" value="1"/>
</dbReference>
<comment type="subcellular location">
    <subcellularLocation>
        <location evidence="1">Cell membrane</location>
        <topology evidence="1">Single-pass membrane protein</topology>
    </subcellularLocation>
</comment>
<feature type="transmembrane region" description="Helical" evidence="12">
    <location>
        <begin position="303"/>
        <end position="323"/>
    </location>
</feature>
<reference evidence="14 15" key="1">
    <citation type="journal article" date="2019" name="Int. J. Syst. Evol. Microbiol.">
        <title>The Global Catalogue of Microorganisms (GCM) 10K type strain sequencing project: providing services to taxonomists for standard genome sequencing and annotation.</title>
        <authorList>
            <consortium name="The Broad Institute Genomics Platform"/>
            <consortium name="The Broad Institute Genome Sequencing Center for Infectious Disease"/>
            <person name="Wu L."/>
            <person name="Ma J."/>
        </authorList>
    </citation>
    <scope>NUCLEOTIDE SEQUENCE [LARGE SCALE GENOMIC DNA]</scope>
    <source>
        <strain evidence="14 15">JCM 14307</strain>
    </source>
</reference>
<evidence type="ECO:0000256" key="2">
    <source>
        <dbReference type="ARBA" id="ARBA00011073"/>
    </source>
</evidence>
<evidence type="ECO:0000256" key="12">
    <source>
        <dbReference type="SAM" id="Phobius"/>
    </source>
</evidence>
<keyword evidence="5 12" id="KW-0812">Transmembrane</keyword>
<evidence type="ECO:0000256" key="10">
    <source>
        <dbReference type="PROSITE-ProRule" id="PRU01240"/>
    </source>
</evidence>
<sequence length="364" mass="37436">MAVIDSGVDADHPQLRTAGKVLPGRDFFLVGRLAGNYDCVSHGTEVAGLIAAEPAAGIGFHGIAPGARILPVRVADRETEENGGTRVVDPTVLANGIIYAVNQGASVINLSLSGQRDHQVVRNAIAYAVRKDVVVVAAVGNRQTPEGGSLCSYPAAYPGVLGVGATDMSGARVHGSQIGSYVDLMAPGEGVLSSTRVSGHAYVSGTSFAAPFVAATAALVRSAWPRLTAAQVVQRLQATATPARGGVTGQEYGAGIVDPYRAVTEDLASATAKVPKATETPIDASVLARQHWWGDAASRTRRLAGLAVASAAALTLLGVALSAGRRRRWLAARSSIARTAAEHPKDQAAGAGLPLPEHLFGRQP</sequence>
<dbReference type="InterPro" id="IPR015500">
    <property type="entry name" value="Peptidase_S8_subtilisin-rel"/>
</dbReference>
<feature type="active site" description="Charge relay system" evidence="10">
    <location>
        <position position="42"/>
    </location>
</feature>
<evidence type="ECO:0000259" key="13">
    <source>
        <dbReference type="Pfam" id="PF00082"/>
    </source>
</evidence>
<evidence type="ECO:0000256" key="9">
    <source>
        <dbReference type="ARBA" id="ARBA00023136"/>
    </source>
</evidence>
<comment type="caution">
    <text evidence="14">The sequence shown here is derived from an EMBL/GenBank/DDBJ whole genome shotgun (WGS) entry which is preliminary data.</text>
</comment>
<evidence type="ECO:0000313" key="15">
    <source>
        <dbReference type="Proteomes" id="UP001500280"/>
    </source>
</evidence>
<dbReference type="Proteomes" id="UP001500280">
    <property type="component" value="Unassembled WGS sequence"/>
</dbReference>
<dbReference type="Pfam" id="PF00082">
    <property type="entry name" value="Peptidase_S8"/>
    <property type="match status" value="1"/>
</dbReference>
<keyword evidence="3" id="KW-1003">Cell membrane</keyword>
<dbReference type="PROSITE" id="PS00137">
    <property type="entry name" value="SUBTILASE_HIS"/>
    <property type="match status" value="1"/>
</dbReference>
<evidence type="ECO:0000256" key="11">
    <source>
        <dbReference type="SAM" id="MobiDB-lite"/>
    </source>
</evidence>
<keyword evidence="9 12" id="KW-0472">Membrane</keyword>
<dbReference type="InterPro" id="IPR036852">
    <property type="entry name" value="Peptidase_S8/S53_dom_sf"/>
</dbReference>
<keyword evidence="7 10" id="KW-0720">Serine protease</keyword>
<evidence type="ECO:0000313" key="14">
    <source>
        <dbReference type="EMBL" id="GAA1689593.1"/>
    </source>
</evidence>
<dbReference type="PANTHER" id="PTHR43806:SF11">
    <property type="entry name" value="CEREVISIN-RELATED"/>
    <property type="match status" value="1"/>
</dbReference>
<feature type="active site" description="Charge relay system" evidence="10">
    <location>
        <position position="5"/>
    </location>
</feature>
<feature type="domain" description="Peptidase S8/S53" evidence="13">
    <location>
        <begin position="2"/>
        <end position="255"/>
    </location>
</feature>
<evidence type="ECO:0000256" key="1">
    <source>
        <dbReference type="ARBA" id="ARBA00004162"/>
    </source>
</evidence>
<feature type="active site" description="Charge relay system" evidence="10">
    <location>
        <position position="207"/>
    </location>
</feature>
<evidence type="ECO:0000256" key="7">
    <source>
        <dbReference type="ARBA" id="ARBA00022825"/>
    </source>
</evidence>
<dbReference type="InterPro" id="IPR050131">
    <property type="entry name" value="Peptidase_S8_subtilisin-like"/>
</dbReference>
<feature type="region of interest" description="Disordered" evidence="11">
    <location>
        <begin position="340"/>
        <end position="364"/>
    </location>
</feature>
<gene>
    <name evidence="14" type="ORF">GCM10009745_38470</name>
</gene>
<dbReference type="PANTHER" id="PTHR43806">
    <property type="entry name" value="PEPTIDASE S8"/>
    <property type="match status" value="1"/>
</dbReference>
<organism evidence="14 15">
    <name type="scientific">Kribbella yunnanensis</name>
    <dbReference type="NCBI Taxonomy" id="190194"/>
    <lineage>
        <taxon>Bacteria</taxon>
        <taxon>Bacillati</taxon>
        <taxon>Actinomycetota</taxon>
        <taxon>Actinomycetes</taxon>
        <taxon>Propionibacteriales</taxon>
        <taxon>Kribbellaceae</taxon>
        <taxon>Kribbella</taxon>
    </lineage>
</organism>
<keyword evidence="4 10" id="KW-0645">Protease</keyword>
<dbReference type="PRINTS" id="PR00723">
    <property type="entry name" value="SUBTILISIN"/>
</dbReference>
<evidence type="ECO:0000256" key="8">
    <source>
        <dbReference type="ARBA" id="ARBA00022989"/>
    </source>
</evidence>
<keyword evidence="8 12" id="KW-1133">Transmembrane helix</keyword>
<dbReference type="EMBL" id="BAAANF010000013">
    <property type="protein sequence ID" value="GAA1689593.1"/>
    <property type="molecule type" value="Genomic_DNA"/>
</dbReference>
<keyword evidence="15" id="KW-1185">Reference proteome</keyword>
<dbReference type="PROSITE" id="PS51892">
    <property type="entry name" value="SUBTILASE"/>
    <property type="match status" value="1"/>
</dbReference>
<dbReference type="InterPro" id="IPR023834">
    <property type="entry name" value="T7SS_pept_S8A_mycosin"/>
</dbReference>
<evidence type="ECO:0000256" key="3">
    <source>
        <dbReference type="ARBA" id="ARBA00022475"/>
    </source>
</evidence>
<dbReference type="InterPro" id="IPR023828">
    <property type="entry name" value="Peptidase_S8_Ser-AS"/>
</dbReference>
<accession>A0ABN2HL24</accession>
<keyword evidence="6 10" id="KW-0378">Hydrolase</keyword>
<dbReference type="PROSITE" id="PS00138">
    <property type="entry name" value="SUBTILASE_SER"/>
    <property type="match status" value="1"/>
</dbReference>
<proteinExistence type="inferred from homology"/>
<dbReference type="Gene3D" id="3.40.50.200">
    <property type="entry name" value="Peptidase S8/S53 domain"/>
    <property type="match status" value="1"/>
</dbReference>
<protein>
    <recommendedName>
        <fullName evidence="13">Peptidase S8/S53 domain-containing protein</fullName>
    </recommendedName>
</protein>
<dbReference type="InterPro" id="IPR022398">
    <property type="entry name" value="Peptidase_S8_His-AS"/>
</dbReference>
<comment type="similarity">
    <text evidence="2 10">Belongs to the peptidase S8 family.</text>
</comment>
<dbReference type="InterPro" id="IPR000209">
    <property type="entry name" value="Peptidase_S8/S53_dom"/>
</dbReference>
<evidence type="ECO:0000256" key="5">
    <source>
        <dbReference type="ARBA" id="ARBA00022692"/>
    </source>
</evidence>
<dbReference type="NCBIfam" id="TIGR03921">
    <property type="entry name" value="T7SS_mycosin"/>
    <property type="match status" value="1"/>
</dbReference>